<protein>
    <submittedName>
        <fullName evidence="2">Uncharacterized protein</fullName>
    </submittedName>
</protein>
<gene>
    <name evidence="2" type="ORF">AA0535_1771</name>
</gene>
<evidence type="ECO:0000313" key="2">
    <source>
        <dbReference type="EMBL" id="GBQ89341.1"/>
    </source>
</evidence>
<feature type="compositionally biased region" description="Basic and acidic residues" evidence="1">
    <location>
        <begin position="1"/>
        <end position="12"/>
    </location>
</feature>
<dbReference type="EMBL" id="BAPV01000013">
    <property type="protein sequence ID" value="GBQ89341.1"/>
    <property type="molecule type" value="Genomic_DNA"/>
</dbReference>
<comment type="caution">
    <text evidence="2">The sequence shown here is derived from an EMBL/GenBank/DDBJ whole genome shotgun (WGS) entry which is preliminary data.</text>
</comment>
<sequence length="185" mass="20278">MSRAKAPMDKLPLEGGAVHTPPGKPPRQPRARQGASENPRPVSRSGPSGPDRPEADLFTYVPPERRTHLNPEEAPLLLVSNRAFTEADTTDAWLYLLVGHDEGEELMREGLRLDARAPLLLTERSGVFALLEAQSQDMADDTHETPALLLRARKSDLAPWIEADPDMSARLGVACYLLSRQTPSG</sequence>
<feature type="compositionally biased region" description="Low complexity" evidence="1">
    <location>
        <begin position="39"/>
        <end position="49"/>
    </location>
</feature>
<evidence type="ECO:0000313" key="3">
    <source>
        <dbReference type="Proteomes" id="UP001062776"/>
    </source>
</evidence>
<proteinExistence type="predicted"/>
<organism evidence="2 3">
    <name type="scientific">Asaia krungthepensis NRIC 0535</name>
    <dbReference type="NCBI Taxonomy" id="1307925"/>
    <lineage>
        <taxon>Bacteria</taxon>
        <taxon>Pseudomonadati</taxon>
        <taxon>Pseudomonadota</taxon>
        <taxon>Alphaproteobacteria</taxon>
        <taxon>Acetobacterales</taxon>
        <taxon>Acetobacteraceae</taxon>
        <taxon>Asaia</taxon>
    </lineage>
</organism>
<accession>A0ABQ0Q3D1</accession>
<dbReference type="Proteomes" id="UP001062776">
    <property type="component" value="Unassembled WGS sequence"/>
</dbReference>
<reference evidence="2" key="1">
    <citation type="submission" date="2013-04" db="EMBL/GenBank/DDBJ databases">
        <title>The genome sequencing project of 58 acetic acid bacteria.</title>
        <authorList>
            <person name="Okamoto-Kainuma A."/>
            <person name="Ishikawa M."/>
            <person name="Umino S."/>
            <person name="Koizumi Y."/>
            <person name="Shiwa Y."/>
            <person name="Yoshikawa H."/>
            <person name="Matsutani M."/>
            <person name="Matsushita K."/>
        </authorList>
    </citation>
    <scope>NUCLEOTIDE SEQUENCE</scope>
    <source>
        <strain evidence="2">NRIC 0535</strain>
    </source>
</reference>
<evidence type="ECO:0000256" key="1">
    <source>
        <dbReference type="SAM" id="MobiDB-lite"/>
    </source>
</evidence>
<keyword evidence="3" id="KW-1185">Reference proteome</keyword>
<name>A0ABQ0Q3D1_9PROT</name>
<feature type="region of interest" description="Disordered" evidence="1">
    <location>
        <begin position="1"/>
        <end position="57"/>
    </location>
</feature>